<dbReference type="EMBL" id="CP049866">
    <property type="protein sequence ID" value="QIK77057.1"/>
    <property type="molecule type" value="Genomic_DNA"/>
</dbReference>
<feature type="compositionally biased region" description="Low complexity" evidence="1">
    <location>
        <begin position="150"/>
        <end position="217"/>
    </location>
</feature>
<dbReference type="KEGG" id="npi:G7071_18070"/>
<feature type="transmembrane region" description="Helical" evidence="2">
    <location>
        <begin position="278"/>
        <end position="298"/>
    </location>
</feature>
<gene>
    <name evidence="4" type="ORF">G7071_18070</name>
</gene>
<evidence type="ECO:0008006" key="6">
    <source>
        <dbReference type="Google" id="ProtNLM"/>
    </source>
</evidence>
<feature type="signal peptide" evidence="3">
    <location>
        <begin position="1"/>
        <end position="19"/>
    </location>
</feature>
<feature type="chain" id="PRO_5039342489" description="DUF4430 domain-containing protein" evidence="3">
    <location>
        <begin position="20"/>
        <end position="305"/>
    </location>
</feature>
<evidence type="ECO:0000256" key="3">
    <source>
        <dbReference type="SAM" id="SignalP"/>
    </source>
</evidence>
<proteinExistence type="predicted"/>
<dbReference type="Proteomes" id="UP000502035">
    <property type="component" value="Chromosome"/>
</dbReference>
<keyword evidence="3" id="KW-0732">Signal</keyword>
<dbReference type="AlphaFoldDB" id="A0A6G7YJZ7"/>
<keyword evidence="2" id="KW-0812">Transmembrane</keyword>
<evidence type="ECO:0000256" key="1">
    <source>
        <dbReference type="SAM" id="MobiDB-lite"/>
    </source>
</evidence>
<keyword evidence="2" id="KW-0472">Membrane</keyword>
<protein>
    <recommendedName>
        <fullName evidence="6">DUF4430 domain-containing protein</fullName>
    </recommendedName>
</protein>
<keyword evidence="2" id="KW-1133">Transmembrane helix</keyword>
<evidence type="ECO:0000256" key="2">
    <source>
        <dbReference type="SAM" id="Phobius"/>
    </source>
</evidence>
<evidence type="ECO:0000313" key="5">
    <source>
        <dbReference type="Proteomes" id="UP000502035"/>
    </source>
</evidence>
<evidence type="ECO:0000313" key="4">
    <source>
        <dbReference type="EMBL" id="QIK77057.1"/>
    </source>
</evidence>
<feature type="region of interest" description="Disordered" evidence="1">
    <location>
        <begin position="150"/>
        <end position="271"/>
    </location>
</feature>
<sequence>MRRAPLVRLVAAAASVAAATCALGPVAEPAAAAACGSSTGVTVVVDPGALGGALTSACDAGSGQTASDRFADVGVVLDYVQRQPGFVCRVDGAPASEPCVNTPPADAYWALWWSDGKNGAWSYASIGATGLRVPEGGAVALAWQQGSARRVPATAAPAHASPTSSPSTTAPKPTRSPTTRPTATATRPAPAVTASDVPSATPSPSAASPSARDGASGVATSAPRPRVSGKPKPPPARTSDASPRGGAPSSTASTEAAPRAQGAGAAEPVAASGRAPTWVTLGVLVLLLVAIAAMAWAARRRTHGR</sequence>
<organism evidence="4 5">
    <name type="scientific">Nocardioides piscis</name>
    <dbReference type="NCBI Taxonomy" id="2714938"/>
    <lineage>
        <taxon>Bacteria</taxon>
        <taxon>Bacillati</taxon>
        <taxon>Actinomycetota</taxon>
        <taxon>Actinomycetes</taxon>
        <taxon>Propionibacteriales</taxon>
        <taxon>Nocardioidaceae</taxon>
        <taxon>Nocardioides</taxon>
    </lineage>
</organism>
<keyword evidence="5" id="KW-1185">Reference proteome</keyword>
<reference evidence="4 5" key="1">
    <citation type="submission" date="2020-03" db="EMBL/GenBank/DDBJ databases">
        <title>Nocardioides sp. nov., isolated from fish.</title>
        <authorList>
            <person name="Hyun D.-W."/>
            <person name="Bae J.-W."/>
        </authorList>
    </citation>
    <scope>NUCLEOTIDE SEQUENCE [LARGE SCALE GENOMIC DNA]</scope>
    <source>
        <strain evidence="4 5">HDW12A</strain>
    </source>
</reference>
<feature type="compositionally biased region" description="Low complexity" evidence="1">
    <location>
        <begin position="247"/>
        <end position="271"/>
    </location>
</feature>
<dbReference type="RefSeq" id="WP_166320740.1">
    <property type="nucleotide sequence ID" value="NZ_CP049866.1"/>
</dbReference>
<name>A0A6G7YJZ7_9ACTN</name>
<accession>A0A6G7YJZ7</accession>